<evidence type="ECO:0000313" key="7">
    <source>
        <dbReference type="Proteomes" id="UP000019471"/>
    </source>
</evidence>
<dbReference type="Gene3D" id="3.40.1090.10">
    <property type="entry name" value="Cytosolic phospholipase A2 catalytic domain"/>
    <property type="match status" value="1"/>
</dbReference>
<keyword evidence="2 4" id="KW-0442">Lipid degradation</keyword>
<feature type="short sequence motif" description="DGA/G" evidence="4">
    <location>
        <begin position="201"/>
        <end position="203"/>
    </location>
</feature>
<evidence type="ECO:0000313" key="6">
    <source>
        <dbReference type="EMBL" id="EXJ76783.1"/>
    </source>
</evidence>
<keyword evidence="1 4" id="KW-0378">Hydrolase</keyword>
<dbReference type="GO" id="GO:0019369">
    <property type="term" value="P:arachidonate metabolic process"/>
    <property type="evidence" value="ECO:0007669"/>
    <property type="project" value="TreeGrafter"/>
</dbReference>
<sequence length="339" mass="36891">MATADEGPLRLLSLDGGGVRGLSSLIILKHLMQTVDADSPPKPCDYFDLIGGTSTGGLIAIMLGRLKMDIDTCIDKYLRLSGEVFQPKRRRLDLFGRGGDALKLRGRFSSKKLEEKIQEIVKEQEEDADALLKVEKSPKCKVFVCATRADTGIHTVLLRSYASRQVAEVDCTIWEAARATSAASGFFDPIKIGKFGEQFLDGATGANNPIEKVLEEARAIWPDLTERLQCIVSIGTGQPSLLPFGSNLKQVATTLINIATETENTAKNFQINHVPSLGSPSHKKYFRFNVAKGLEEVGLEEHERKAQIAATTKVYLETPETGTDIQTCAALLKGGTPGQ</sequence>
<dbReference type="Proteomes" id="UP000019471">
    <property type="component" value="Unassembled WGS sequence"/>
</dbReference>
<feature type="domain" description="PNPLA" evidence="5">
    <location>
        <begin position="12"/>
        <end position="214"/>
    </location>
</feature>
<organism evidence="6 7">
    <name type="scientific">Cladophialophora psammophila CBS 110553</name>
    <dbReference type="NCBI Taxonomy" id="1182543"/>
    <lineage>
        <taxon>Eukaryota</taxon>
        <taxon>Fungi</taxon>
        <taxon>Dikarya</taxon>
        <taxon>Ascomycota</taxon>
        <taxon>Pezizomycotina</taxon>
        <taxon>Eurotiomycetes</taxon>
        <taxon>Chaetothyriomycetidae</taxon>
        <taxon>Chaetothyriales</taxon>
        <taxon>Herpotrichiellaceae</taxon>
        <taxon>Cladophialophora</taxon>
    </lineage>
</organism>
<dbReference type="GO" id="GO:0046486">
    <property type="term" value="P:glycerolipid metabolic process"/>
    <property type="evidence" value="ECO:0007669"/>
    <property type="project" value="UniProtKB-ARBA"/>
</dbReference>
<proteinExistence type="predicted"/>
<reference evidence="6 7" key="1">
    <citation type="submission" date="2013-03" db="EMBL/GenBank/DDBJ databases">
        <title>The Genome Sequence of Cladophialophora psammophila CBS 110553.</title>
        <authorList>
            <consortium name="The Broad Institute Genomics Platform"/>
            <person name="Cuomo C."/>
            <person name="de Hoog S."/>
            <person name="Gorbushina A."/>
            <person name="Walker B."/>
            <person name="Young S.K."/>
            <person name="Zeng Q."/>
            <person name="Gargeya S."/>
            <person name="Fitzgerald M."/>
            <person name="Haas B."/>
            <person name="Abouelleil A."/>
            <person name="Allen A.W."/>
            <person name="Alvarado L."/>
            <person name="Arachchi H.M."/>
            <person name="Berlin A.M."/>
            <person name="Chapman S.B."/>
            <person name="Gainer-Dewar J."/>
            <person name="Goldberg J."/>
            <person name="Griggs A."/>
            <person name="Gujja S."/>
            <person name="Hansen M."/>
            <person name="Howarth C."/>
            <person name="Imamovic A."/>
            <person name="Ireland A."/>
            <person name="Larimer J."/>
            <person name="McCowan C."/>
            <person name="Murphy C."/>
            <person name="Pearson M."/>
            <person name="Poon T.W."/>
            <person name="Priest M."/>
            <person name="Roberts A."/>
            <person name="Saif S."/>
            <person name="Shea T."/>
            <person name="Sisk P."/>
            <person name="Sykes S."/>
            <person name="Wortman J."/>
            <person name="Nusbaum C."/>
            <person name="Birren B."/>
        </authorList>
    </citation>
    <scope>NUCLEOTIDE SEQUENCE [LARGE SCALE GENOMIC DNA]</scope>
    <source>
        <strain evidence="6 7">CBS 110553</strain>
    </source>
</reference>
<evidence type="ECO:0000259" key="5">
    <source>
        <dbReference type="PROSITE" id="PS51635"/>
    </source>
</evidence>
<dbReference type="PANTHER" id="PTHR24185:SF1">
    <property type="entry name" value="CALCIUM-INDEPENDENT PHOSPHOLIPASE A2-GAMMA"/>
    <property type="match status" value="1"/>
</dbReference>
<comment type="caution">
    <text evidence="6">The sequence shown here is derived from an EMBL/GenBank/DDBJ whole genome shotgun (WGS) entry which is preliminary data.</text>
</comment>
<dbReference type="PROSITE" id="PS51635">
    <property type="entry name" value="PNPLA"/>
    <property type="match status" value="1"/>
</dbReference>
<dbReference type="Pfam" id="PF01734">
    <property type="entry name" value="Patatin"/>
    <property type="match status" value="1"/>
</dbReference>
<protein>
    <recommendedName>
        <fullName evidence="5">PNPLA domain-containing protein</fullName>
    </recommendedName>
</protein>
<gene>
    <name evidence="6" type="ORF">A1O5_01291</name>
</gene>
<feature type="short sequence motif" description="GXSXG" evidence="4">
    <location>
        <begin position="52"/>
        <end position="56"/>
    </location>
</feature>
<feature type="active site" description="Proton acceptor" evidence="4">
    <location>
        <position position="201"/>
    </location>
</feature>
<feature type="active site" description="Nucleophile" evidence="4">
    <location>
        <position position="54"/>
    </location>
</feature>
<dbReference type="GO" id="GO:0047499">
    <property type="term" value="F:calcium-independent phospholipase A2 activity"/>
    <property type="evidence" value="ECO:0007669"/>
    <property type="project" value="TreeGrafter"/>
</dbReference>
<dbReference type="GO" id="GO:0016042">
    <property type="term" value="P:lipid catabolic process"/>
    <property type="evidence" value="ECO:0007669"/>
    <property type="project" value="UniProtKB-UniRule"/>
</dbReference>
<dbReference type="STRING" id="1182543.W9X963"/>
<accession>W9X963</accession>
<evidence type="ECO:0000256" key="2">
    <source>
        <dbReference type="ARBA" id="ARBA00022963"/>
    </source>
</evidence>
<dbReference type="EMBL" id="AMGX01000001">
    <property type="protein sequence ID" value="EXJ76783.1"/>
    <property type="molecule type" value="Genomic_DNA"/>
</dbReference>
<dbReference type="eggNOG" id="KOG4231">
    <property type="taxonomic scope" value="Eukaryota"/>
</dbReference>
<dbReference type="InterPro" id="IPR016035">
    <property type="entry name" value="Acyl_Trfase/lysoPLipase"/>
</dbReference>
<dbReference type="SUPFAM" id="SSF52151">
    <property type="entry name" value="FabD/lysophospholipase-like"/>
    <property type="match status" value="1"/>
</dbReference>
<evidence type="ECO:0000256" key="3">
    <source>
        <dbReference type="ARBA" id="ARBA00023098"/>
    </source>
</evidence>
<dbReference type="CDD" id="cd07216">
    <property type="entry name" value="Pat17_PNPLA8_PNPLA9_like3"/>
    <property type="match status" value="1"/>
</dbReference>
<evidence type="ECO:0000256" key="1">
    <source>
        <dbReference type="ARBA" id="ARBA00022801"/>
    </source>
</evidence>
<feature type="short sequence motif" description="GXGXXG" evidence="4">
    <location>
        <begin position="16"/>
        <end position="21"/>
    </location>
</feature>
<keyword evidence="3 4" id="KW-0443">Lipid metabolism</keyword>
<dbReference type="GO" id="GO:0016020">
    <property type="term" value="C:membrane"/>
    <property type="evidence" value="ECO:0007669"/>
    <property type="project" value="TreeGrafter"/>
</dbReference>
<evidence type="ECO:0000256" key="4">
    <source>
        <dbReference type="PROSITE-ProRule" id="PRU01161"/>
    </source>
</evidence>
<dbReference type="PANTHER" id="PTHR24185">
    <property type="entry name" value="CALCIUM-INDEPENDENT PHOSPHOLIPASE A2-GAMMA"/>
    <property type="match status" value="1"/>
</dbReference>
<name>W9X963_9EURO</name>
<dbReference type="AlphaFoldDB" id="W9X963"/>
<dbReference type="OrthoDB" id="4161490at2759"/>
<dbReference type="HOGENOM" id="CLU_000288_144_2_1"/>
<keyword evidence="7" id="KW-1185">Reference proteome</keyword>
<dbReference type="GeneID" id="19186027"/>
<dbReference type="InterPro" id="IPR002641">
    <property type="entry name" value="PNPLA_dom"/>
</dbReference>
<dbReference type="RefSeq" id="XP_007740100.1">
    <property type="nucleotide sequence ID" value="XM_007741910.1"/>
</dbReference>